<feature type="binding site" evidence="3">
    <location>
        <position position="53"/>
    </location>
    <ligand>
        <name>substrate</name>
    </ligand>
</feature>
<feature type="binding site" evidence="3">
    <location>
        <position position="125"/>
    </location>
    <ligand>
        <name>substrate</name>
    </ligand>
</feature>
<dbReference type="InterPro" id="IPR011146">
    <property type="entry name" value="HIT-like"/>
</dbReference>
<proteinExistence type="predicted"/>
<dbReference type="PROSITE" id="PS51084">
    <property type="entry name" value="HIT_2"/>
    <property type="match status" value="1"/>
</dbReference>
<dbReference type="PANTHER" id="PTHR42997:SF1">
    <property type="entry name" value="AP-4-A PHOSPHORYLASE"/>
    <property type="match status" value="1"/>
</dbReference>
<evidence type="ECO:0000313" key="7">
    <source>
        <dbReference type="Proteomes" id="UP000189674"/>
    </source>
</evidence>
<dbReference type="PANTHER" id="PTHR42997">
    <property type="entry name" value="HIT FAMILY HYDROLASE"/>
    <property type="match status" value="1"/>
</dbReference>
<dbReference type="Pfam" id="PF01230">
    <property type="entry name" value="HIT"/>
    <property type="match status" value="1"/>
</dbReference>
<dbReference type="GO" id="GO:0003877">
    <property type="term" value="F:ATP:ADP adenylyltransferase activity"/>
    <property type="evidence" value="ECO:0007669"/>
    <property type="project" value="UniProtKB-EC"/>
</dbReference>
<dbReference type="Proteomes" id="UP000189674">
    <property type="component" value="Chromosome"/>
</dbReference>
<accession>A0A1U9NIG6</accession>
<keyword evidence="6" id="KW-0808">Transferase</keyword>
<keyword evidence="6" id="KW-0548">Nucleotidyltransferase</keyword>
<dbReference type="EC" id="2.7.7.53" evidence="6"/>
<evidence type="ECO:0000256" key="4">
    <source>
        <dbReference type="PROSITE-ProRule" id="PRU00464"/>
    </source>
</evidence>
<dbReference type="KEGG" id="alus:STSP2_00763"/>
<dbReference type="AlphaFoldDB" id="A0A1U9NIG6"/>
<evidence type="ECO:0000313" key="6">
    <source>
        <dbReference type="EMBL" id="AQT67615.1"/>
    </source>
</evidence>
<dbReference type="OrthoDB" id="9784774at2"/>
<dbReference type="SUPFAM" id="SSF54197">
    <property type="entry name" value="HIT-like"/>
    <property type="match status" value="1"/>
</dbReference>
<organism evidence="6 7">
    <name type="scientific">Anaerohalosphaera lusitana</name>
    <dbReference type="NCBI Taxonomy" id="1936003"/>
    <lineage>
        <taxon>Bacteria</taxon>
        <taxon>Pseudomonadati</taxon>
        <taxon>Planctomycetota</taxon>
        <taxon>Phycisphaerae</taxon>
        <taxon>Sedimentisphaerales</taxon>
        <taxon>Anaerohalosphaeraceae</taxon>
        <taxon>Anaerohalosphaera</taxon>
    </lineage>
</organism>
<feature type="domain" description="HIT" evidence="5">
    <location>
        <begin position="28"/>
        <end position="136"/>
    </location>
</feature>
<sequence length="169" mass="19543">MERKNLWAPWRMKYIKGLTEEHECFICHHLQDKDNDRQNLVLWRGQHSVVLFNRFPYNNGHMLIAPNRHIPDMNAATDEELFEITKLTREIQNALSDTIHPHGFNVGLNFGRCAGAGLPGHMHAHIVPRWNGDTNFMAVCSDTDVISQDLIELYDLLKQISVEKGYPKL</sequence>
<evidence type="ECO:0000259" key="5">
    <source>
        <dbReference type="PROSITE" id="PS51084"/>
    </source>
</evidence>
<dbReference type="InterPro" id="IPR036265">
    <property type="entry name" value="HIT-like_sf"/>
</dbReference>
<dbReference type="InterPro" id="IPR039383">
    <property type="entry name" value="FHIT"/>
</dbReference>
<keyword evidence="7" id="KW-1185">Reference proteome</keyword>
<dbReference type="CDD" id="cd01275">
    <property type="entry name" value="FHIT"/>
    <property type="match status" value="1"/>
</dbReference>
<name>A0A1U9NIG6_9BACT</name>
<feature type="active site" description="Tele-AMP-histidine intermediate" evidence="2">
    <location>
        <position position="123"/>
    </location>
</feature>
<feature type="short sequence motif" description="Histidine triad motif" evidence="4">
    <location>
        <begin position="121"/>
        <end position="125"/>
    </location>
</feature>
<protein>
    <submittedName>
        <fullName evidence="6">AP-4-A phosphorylase</fullName>
        <ecNumber evidence="6">2.7.7.53</ecNumber>
    </submittedName>
</protein>
<keyword evidence="1" id="KW-0547">Nucleotide-binding</keyword>
<dbReference type="GO" id="GO:0000166">
    <property type="term" value="F:nucleotide binding"/>
    <property type="evidence" value="ECO:0007669"/>
    <property type="project" value="UniProtKB-KW"/>
</dbReference>
<evidence type="ECO:0000256" key="3">
    <source>
        <dbReference type="PIRSR" id="PIRSR639383-2"/>
    </source>
</evidence>
<dbReference type="RefSeq" id="WP_146659953.1">
    <property type="nucleotide sequence ID" value="NZ_CP019791.1"/>
</dbReference>
<evidence type="ECO:0000256" key="2">
    <source>
        <dbReference type="PIRSR" id="PIRSR639383-1"/>
    </source>
</evidence>
<gene>
    <name evidence="6" type="ORF">STSP2_00763</name>
</gene>
<dbReference type="Gene3D" id="3.30.428.10">
    <property type="entry name" value="HIT-like"/>
    <property type="match status" value="1"/>
</dbReference>
<reference evidence="7" key="1">
    <citation type="submission" date="2017-02" db="EMBL/GenBank/DDBJ databases">
        <title>Comparative genomics and description of representatives of a novel lineage of planctomycetes thriving in anoxic sediments.</title>
        <authorList>
            <person name="Spring S."/>
            <person name="Bunk B."/>
            <person name="Sproer C."/>
        </authorList>
    </citation>
    <scope>NUCLEOTIDE SEQUENCE [LARGE SCALE GENOMIC DNA]</scope>
    <source>
        <strain evidence="7">ST-NAGAB-D1</strain>
    </source>
</reference>
<dbReference type="STRING" id="1936003.STSP2_00763"/>
<evidence type="ECO:0000256" key="1">
    <source>
        <dbReference type="ARBA" id="ARBA00022741"/>
    </source>
</evidence>
<dbReference type="EMBL" id="CP019791">
    <property type="protein sequence ID" value="AQT67615.1"/>
    <property type="molecule type" value="Genomic_DNA"/>
</dbReference>
<dbReference type="InterPro" id="IPR052908">
    <property type="entry name" value="AP-4-A_phosphorylase"/>
</dbReference>